<gene>
    <name evidence="1" type="ORF">CSB45_15675</name>
</gene>
<accession>A0A2G6E0K4</accession>
<evidence type="ECO:0000313" key="2">
    <source>
        <dbReference type="Proteomes" id="UP000229740"/>
    </source>
</evidence>
<dbReference type="EMBL" id="PDPS01000084">
    <property type="protein sequence ID" value="PID55507.1"/>
    <property type="molecule type" value="Genomic_DNA"/>
</dbReference>
<dbReference type="Proteomes" id="UP000229740">
    <property type="component" value="Unassembled WGS sequence"/>
</dbReference>
<dbReference type="AlphaFoldDB" id="A0A2G6E0K4"/>
<sequence length="83" mass="9018">MSAANFTLSQITKGKIIKTGVYIAKKVISGKLADSQLSIKGFTTAIPITINKPTATDQIKVITDKKLTTFLLVSFVIELPDFM</sequence>
<proteinExistence type="predicted"/>
<name>A0A2G6E0K4_9BACT</name>
<reference evidence="1 2" key="1">
    <citation type="submission" date="2017-10" db="EMBL/GenBank/DDBJ databases">
        <title>Novel microbial diversity and functional potential in the marine mammal oral microbiome.</title>
        <authorList>
            <person name="Dudek N.K."/>
            <person name="Sun C.L."/>
            <person name="Burstein D."/>
            <person name="Kantor R.S."/>
            <person name="Aliaga Goltsman D.S."/>
            <person name="Bik E.M."/>
            <person name="Thomas B.C."/>
            <person name="Banfield J.F."/>
            <person name="Relman D.A."/>
        </authorList>
    </citation>
    <scope>NUCLEOTIDE SEQUENCE [LARGE SCALE GENOMIC DNA]</scope>
    <source>
        <strain evidence="1">DOLZORAL124_49_17</strain>
    </source>
</reference>
<comment type="caution">
    <text evidence="1">The sequence shown here is derived from an EMBL/GenBank/DDBJ whole genome shotgun (WGS) entry which is preliminary data.</text>
</comment>
<protein>
    <submittedName>
        <fullName evidence="1">Uncharacterized protein</fullName>
    </submittedName>
</protein>
<organism evidence="1 2">
    <name type="scientific">candidate division KSB3 bacterium</name>
    <dbReference type="NCBI Taxonomy" id="2044937"/>
    <lineage>
        <taxon>Bacteria</taxon>
        <taxon>candidate division KSB3</taxon>
    </lineage>
</organism>
<evidence type="ECO:0000313" key="1">
    <source>
        <dbReference type="EMBL" id="PID55507.1"/>
    </source>
</evidence>